<name>A0ABR3F6P5_9AGAR</name>
<proteinExistence type="predicted"/>
<evidence type="ECO:0008006" key="4">
    <source>
        <dbReference type="Google" id="ProtNLM"/>
    </source>
</evidence>
<evidence type="ECO:0000313" key="2">
    <source>
        <dbReference type="EMBL" id="KAL0573618.1"/>
    </source>
</evidence>
<dbReference type="EMBL" id="JBAHYK010000853">
    <property type="protein sequence ID" value="KAL0570920.1"/>
    <property type="molecule type" value="Genomic_DNA"/>
</dbReference>
<protein>
    <recommendedName>
        <fullName evidence="4">BTB domain-containing protein</fullName>
    </recommendedName>
</protein>
<keyword evidence="3" id="KW-1185">Reference proteome</keyword>
<evidence type="ECO:0000313" key="1">
    <source>
        <dbReference type="EMBL" id="KAL0570920.1"/>
    </source>
</evidence>
<evidence type="ECO:0000313" key="3">
    <source>
        <dbReference type="Proteomes" id="UP001465976"/>
    </source>
</evidence>
<reference evidence="1 3" key="1">
    <citation type="submission" date="2024-02" db="EMBL/GenBank/DDBJ databases">
        <title>A draft genome for the cacao thread blight pathogen Marasmius crinis-equi.</title>
        <authorList>
            <person name="Cohen S.P."/>
            <person name="Baruah I.K."/>
            <person name="Amoako-Attah I."/>
            <person name="Bukari Y."/>
            <person name="Meinhardt L.W."/>
            <person name="Bailey B.A."/>
        </authorList>
    </citation>
    <scope>NUCLEOTIDE SEQUENCE [LARGE SCALE GENOMIC DNA]</scope>
    <source>
        <strain evidence="1 3">GH-76</strain>
    </source>
</reference>
<accession>A0ABR3F6P5</accession>
<dbReference type="Proteomes" id="UP001465976">
    <property type="component" value="Unassembled WGS sequence"/>
</dbReference>
<gene>
    <name evidence="2" type="ORF">V5O48_008348</name>
    <name evidence="1" type="ORF">V5O48_011035</name>
</gene>
<dbReference type="EMBL" id="JBAHYK010000483">
    <property type="protein sequence ID" value="KAL0573618.1"/>
    <property type="molecule type" value="Genomic_DNA"/>
</dbReference>
<organism evidence="1 3">
    <name type="scientific">Marasmius crinis-equi</name>
    <dbReference type="NCBI Taxonomy" id="585013"/>
    <lineage>
        <taxon>Eukaryota</taxon>
        <taxon>Fungi</taxon>
        <taxon>Dikarya</taxon>
        <taxon>Basidiomycota</taxon>
        <taxon>Agaricomycotina</taxon>
        <taxon>Agaricomycetes</taxon>
        <taxon>Agaricomycetidae</taxon>
        <taxon>Agaricales</taxon>
        <taxon>Marasmiineae</taxon>
        <taxon>Marasmiaceae</taxon>
        <taxon>Marasmius</taxon>
    </lineage>
</organism>
<sequence>MIVGELSQTGLDEFTSSVDGPSVSFSSTFGPKTVDANRSPVDMILLSNDSVVFYADESTLLRNSKNSFDHLLPFNTKERSKRLLRLPEISSSELELMCRAIYNVSDTPKLPLNAEIPVIMDALDKLVIFGIDPRSCITPTSHLFQFLLLCTPIAPLEVYALAAYHGMEELAVVVSSHTLDLELSDISEDLARRIGAKYLMRLFRLHLMRVDTLRGLLAILPGMHTSTDTCGVEGQKVLKHKWTLGVASLLYEIGSGRLKQVPLWSPFSVDGFWLKVLRRLLLEIVC</sequence>
<comment type="caution">
    <text evidence="1">The sequence shown here is derived from an EMBL/GenBank/DDBJ whole genome shotgun (WGS) entry which is preliminary data.</text>
</comment>